<dbReference type="InterPro" id="IPR036047">
    <property type="entry name" value="F-box-like_dom_sf"/>
</dbReference>
<accession>A0AAV9ZPM9</accession>
<dbReference type="SUPFAM" id="SSF81383">
    <property type="entry name" value="F-box domain"/>
    <property type="match status" value="1"/>
</dbReference>
<sequence length="456" mass="51660">MAPPPAPIQRVPYDVLLDLLRTVYQPSESDWVNTVDDRTSLSLVCKEWRQTILSSPQFWQHLPINRMTSVAFIERQLRHSLQLDLVVFVNMLVFTVTRKLDLPSDIPLESPTYVLETLLPFLLPHMHRVKSFSVTGYNELEMRSVMAVVSDSNVGRLQTLTGSVLSPSSKSISLPTFATVPHLLRLSTTAGGLWADTVIYKHLRTLRISNSEHGYSMKWKNFIEVLKAASSLRILQLFHLTWEYDMHPDEFPHLDMVSVTELHVTANFWGHADRLNRLHFPHLHTLRIATASPLDRTVQSTFAECLLRIRRLELVICRSANYPTISFDELIAAAVNISELRFPWPWARTWASFVESARARTLVIPNVRWITVDGAVAQEEIEAVLACAPAGCVVQAGSATAVCHRWVLRMGRAVAECICEFEPDSSLDGIWKTEMHSQGRTRRARGNTDVMGTWGS</sequence>
<keyword evidence="2" id="KW-1185">Reference proteome</keyword>
<name>A0AAV9ZPM9_9AGAR</name>
<evidence type="ECO:0000313" key="2">
    <source>
        <dbReference type="Proteomes" id="UP001362999"/>
    </source>
</evidence>
<proteinExistence type="predicted"/>
<dbReference type="Gene3D" id="1.20.1280.50">
    <property type="match status" value="1"/>
</dbReference>
<dbReference type="AlphaFoldDB" id="A0AAV9ZPM9"/>
<dbReference type="Proteomes" id="UP001362999">
    <property type="component" value="Unassembled WGS sequence"/>
</dbReference>
<protein>
    <recommendedName>
        <fullName evidence="3">F-box domain-containing protein</fullName>
    </recommendedName>
</protein>
<organism evidence="1 2">
    <name type="scientific">Favolaschia claudopus</name>
    <dbReference type="NCBI Taxonomy" id="2862362"/>
    <lineage>
        <taxon>Eukaryota</taxon>
        <taxon>Fungi</taxon>
        <taxon>Dikarya</taxon>
        <taxon>Basidiomycota</taxon>
        <taxon>Agaricomycotina</taxon>
        <taxon>Agaricomycetes</taxon>
        <taxon>Agaricomycetidae</taxon>
        <taxon>Agaricales</taxon>
        <taxon>Marasmiineae</taxon>
        <taxon>Mycenaceae</taxon>
        <taxon>Favolaschia</taxon>
    </lineage>
</organism>
<gene>
    <name evidence="1" type="ORF">R3P38DRAFT_3229682</name>
</gene>
<dbReference type="EMBL" id="JAWWNJ010000126">
    <property type="protein sequence ID" value="KAK6988117.1"/>
    <property type="molecule type" value="Genomic_DNA"/>
</dbReference>
<reference evidence="1 2" key="1">
    <citation type="journal article" date="2024" name="J Genomics">
        <title>Draft genome sequencing and assembly of Favolaschia claudopus CIRM-BRFM 2984 isolated from oak limbs.</title>
        <authorList>
            <person name="Navarro D."/>
            <person name="Drula E."/>
            <person name="Chaduli D."/>
            <person name="Cazenave R."/>
            <person name="Ahrendt S."/>
            <person name="Wang J."/>
            <person name="Lipzen A."/>
            <person name="Daum C."/>
            <person name="Barry K."/>
            <person name="Grigoriev I.V."/>
            <person name="Favel A."/>
            <person name="Rosso M.N."/>
            <person name="Martin F."/>
        </authorList>
    </citation>
    <scope>NUCLEOTIDE SEQUENCE [LARGE SCALE GENOMIC DNA]</scope>
    <source>
        <strain evidence="1 2">CIRM-BRFM 2984</strain>
    </source>
</reference>
<comment type="caution">
    <text evidence="1">The sequence shown here is derived from an EMBL/GenBank/DDBJ whole genome shotgun (WGS) entry which is preliminary data.</text>
</comment>
<evidence type="ECO:0008006" key="3">
    <source>
        <dbReference type="Google" id="ProtNLM"/>
    </source>
</evidence>
<evidence type="ECO:0000313" key="1">
    <source>
        <dbReference type="EMBL" id="KAK6988117.1"/>
    </source>
</evidence>